<keyword evidence="8 13" id="KW-1015">Disulfide bond</keyword>
<feature type="binding site" evidence="12">
    <location>
        <position position="221"/>
    </location>
    <ligand>
        <name>Zn(2+)</name>
        <dbReference type="ChEBI" id="CHEBI:29105"/>
        <label>1</label>
    </ligand>
</feature>
<dbReference type="Pfam" id="PF00149">
    <property type="entry name" value="Metallophos"/>
    <property type="match status" value="1"/>
</dbReference>
<feature type="disulfide bond" evidence="13">
    <location>
        <begin position="236"/>
        <end position="241"/>
    </location>
</feature>
<feature type="disulfide bond" evidence="13">
    <location>
        <begin position="94"/>
        <end position="178"/>
    </location>
</feature>
<feature type="disulfide bond" evidence="13">
    <location>
        <begin position="97"/>
        <end position="169"/>
    </location>
</feature>
<dbReference type="EMBL" id="GFDG01000071">
    <property type="protein sequence ID" value="JAV18728.1"/>
    <property type="molecule type" value="Transcribed_RNA"/>
</dbReference>
<dbReference type="GO" id="GO:0046872">
    <property type="term" value="F:metal ion binding"/>
    <property type="evidence" value="ECO:0007669"/>
    <property type="project" value="UniProtKB-KW"/>
</dbReference>
<evidence type="ECO:0000259" key="16">
    <source>
        <dbReference type="PROSITE" id="PS50015"/>
    </source>
</evidence>
<dbReference type="PANTHER" id="PTHR10340:SF29">
    <property type="entry name" value="SPHINGOMYELIN PHOSPHODIESTERASE"/>
    <property type="match status" value="1"/>
</dbReference>
<evidence type="ECO:0000313" key="17">
    <source>
        <dbReference type="EMBL" id="JAV18728.1"/>
    </source>
</evidence>
<organism evidence="17">
    <name type="scientific">Haematobia irritans</name>
    <name type="common">Horn fly</name>
    <name type="synonym">Conops irritans</name>
    <dbReference type="NCBI Taxonomy" id="7368"/>
    <lineage>
        <taxon>Eukaryota</taxon>
        <taxon>Metazoa</taxon>
        <taxon>Ecdysozoa</taxon>
        <taxon>Arthropoda</taxon>
        <taxon>Hexapoda</taxon>
        <taxon>Insecta</taxon>
        <taxon>Pterygota</taxon>
        <taxon>Neoptera</taxon>
        <taxon>Endopterygota</taxon>
        <taxon>Diptera</taxon>
        <taxon>Brachycera</taxon>
        <taxon>Muscomorpha</taxon>
        <taxon>Muscoidea</taxon>
        <taxon>Muscidae</taxon>
        <taxon>Haematobia</taxon>
    </lineage>
</organism>
<keyword evidence="3" id="KW-0964">Secreted</keyword>
<feature type="binding site" evidence="12">
    <location>
        <position position="223"/>
    </location>
    <ligand>
        <name>Zn(2+)</name>
        <dbReference type="ChEBI" id="CHEBI:29105"/>
        <label>1</label>
    </ligand>
</feature>
<evidence type="ECO:0000256" key="8">
    <source>
        <dbReference type="ARBA" id="ARBA00023157"/>
    </source>
</evidence>
<evidence type="ECO:0000256" key="15">
    <source>
        <dbReference type="SAM" id="SignalP"/>
    </source>
</evidence>
<feature type="binding site" evidence="12">
    <location>
        <position position="293"/>
    </location>
    <ligand>
        <name>Zn(2+)</name>
        <dbReference type="ChEBI" id="CHEBI:29105"/>
        <label>1</label>
    </ligand>
</feature>
<evidence type="ECO:0000256" key="1">
    <source>
        <dbReference type="ARBA" id="ARBA00004613"/>
    </source>
</evidence>
<sequence>MRIILVFATLLASTLAVNLPGVPREFTANDAVLSAVSDEIARKLADEFVKYMDTGVESASLRQITTQLANSHSKRDLFIKEIHELGAVDQFFVCTTCRAAINVIARTFRDEDGELNGPHNKGYVKSFVLGFCEKLNIQTEEVCGELFESHWPYVEYIIMNTVIDSREFCGMFMQFSFCNVGTHPDYEWTLDVDNSIPAATAPKTDIPAKGSNDLKILHLTDIHHDPLYEPGALAECDEPMCCQRHKDVAQGTSKAAGFWGDYRDCDLPWQTVDNAFTHIKETHKIDYIYQTGDVIDHMVWATSDEKNKEVYEKVTNKLYEVFPGIPVYPTIGNHEPHPLNMFAPDYVPEHVSSKEFYEHLYEIWSKYLPADTKSTILKGGYYTTLVKPGFRIVALNDNDCYTDNWWLFFNGTDMKTQLMWLHDVLLTAEKANENVHILAHIPSGDGTCWNVWSREYNRLIARFRNTISGIFNGHTHKDEMLVHYSNGHAIGISWNGGALTTFSYKNPNYRIYQVEQSSYQVVDHETWIFNLTEANLAGESVKPNWVKEYTFSEEFTNDLSPGSIDAYLDVMASNPDLVRKWWRFKMTSADPTLAKGCDKGCLLHHMCRIPTSVNNQRERCEELTKKLSDAIDNESGSSSSPTDPTQPGPSDPTGPTTESTTPDDDGDGAVSITALSFTTMIAVYVAANNVL</sequence>
<feature type="binding site" evidence="12">
    <location>
        <position position="440"/>
    </location>
    <ligand>
        <name>Zn(2+)</name>
        <dbReference type="ChEBI" id="CHEBI:29105"/>
        <label>2</label>
    </ligand>
</feature>
<dbReference type="InterPro" id="IPR008139">
    <property type="entry name" value="SaposinB_dom"/>
</dbReference>
<comment type="cofactor">
    <cofactor evidence="12">
        <name>Zn(2+)</name>
        <dbReference type="ChEBI" id="CHEBI:29105"/>
    </cofactor>
    <text evidence="12">Binds 2 Zn(2+) ions per subunit.</text>
</comment>
<dbReference type="AlphaFoldDB" id="A0A1L8EJ85"/>
<evidence type="ECO:0000256" key="6">
    <source>
        <dbReference type="ARBA" id="ARBA00022801"/>
    </source>
</evidence>
<feature type="disulfide bond" evidence="13">
    <location>
        <begin position="597"/>
        <end position="601"/>
    </location>
</feature>
<evidence type="ECO:0000256" key="9">
    <source>
        <dbReference type="ARBA" id="ARBA00023180"/>
    </source>
</evidence>
<dbReference type="GO" id="GO:0005615">
    <property type="term" value="C:extracellular space"/>
    <property type="evidence" value="ECO:0007669"/>
    <property type="project" value="TreeGrafter"/>
</dbReference>
<evidence type="ECO:0000256" key="11">
    <source>
        <dbReference type="PIRNR" id="PIRNR000948"/>
    </source>
</evidence>
<feature type="compositionally biased region" description="Polar residues" evidence="14">
    <location>
        <begin position="634"/>
        <end position="643"/>
    </location>
</feature>
<dbReference type="InterPro" id="IPR011160">
    <property type="entry name" value="Sphingomy_PDE"/>
</dbReference>
<dbReference type="GO" id="GO:0046513">
    <property type="term" value="P:ceramide biosynthetic process"/>
    <property type="evidence" value="ECO:0007669"/>
    <property type="project" value="TreeGrafter"/>
</dbReference>
<keyword evidence="5 15" id="KW-0732">Signal</keyword>
<keyword evidence="4 12" id="KW-0479">Metal-binding</keyword>
<dbReference type="PANTHER" id="PTHR10340">
    <property type="entry name" value="SPHINGOMYELIN PHOSPHODIESTERASE"/>
    <property type="match status" value="1"/>
</dbReference>
<dbReference type="InterPro" id="IPR041805">
    <property type="entry name" value="ASMase/PPN1_MPP"/>
</dbReference>
<dbReference type="CDD" id="cd00842">
    <property type="entry name" value="MPP_ASMase"/>
    <property type="match status" value="1"/>
</dbReference>
<dbReference type="Gene3D" id="3.60.21.10">
    <property type="match status" value="2"/>
</dbReference>
<keyword evidence="6 11" id="KW-0378">Hydrolase</keyword>
<feature type="region of interest" description="Disordered" evidence="14">
    <location>
        <begin position="630"/>
        <end position="668"/>
    </location>
</feature>
<dbReference type="GO" id="GO:0005764">
    <property type="term" value="C:lysosome"/>
    <property type="evidence" value="ECO:0007669"/>
    <property type="project" value="TreeGrafter"/>
</dbReference>
<feature type="chain" id="PRO_5013086550" description="Sphingomyelin phosphodiesterase" evidence="15">
    <location>
        <begin position="17"/>
        <end position="691"/>
    </location>
</feature>
<evidence type="ECO:0000256" key="13">
    <source>
        <dbReference type="PIRSR" id="PIRSR000948-2"/>
    </source>
</evidence>
<dbReference type="EC" id="3.1.4.12" evidence="11"/>
<feature type="disulfide bond" evidence="13">
    <location>
        <begin position="132"/>
        <end position="143"/>
    </location>
</feature>
<protein>
    <recommendedName>
        <fullName evidence="11">Sphingomyelin phosphodiesterase</fullName>
        <ecNumber evidence="11">3.1.4.12</ecNumber>
    </recommendedName>
</protein>
<evidence type="ECO:0000256" key="10">
    <source>
        <dbReference type="ARBA" id="ARBA00047268"/>
    </source>
</evidence>
<comment type="similarity">
    <text evidence="2 11">Belongs to the acid sphingomyelinase family.</text>
</comment>
<name>A0A1L8EJ85_HAEIR</name>
<keyword evidence="7 12" id="KW-0862">Zinc</keyword>
<dbReference type="Pfam" id="PF19272">
    <property type="entry name" value="ASMase_C"/>
    <property type="match status" value="1"/>
</dbReference>
<proteinExistence type="inferred from homology"/>
<dbReference type="GO" id="GO:0016020">
    <property type="term" value="C:membrane"/>
    <property type="evidence" value="ECO:0007669"/>
    <property type="project" value="GOC"/>
</dbReference>
<evidence type="ECO:0000256" key="3">
    <source>
        <dbReference type="ARBA" id="ARBA00022525"/>
    </source>
</evidence>
<feature type="disulfide bond" evidence="13">
    <location>
        <begin position="242"/>
        <end position="265"/>
    </location>
</feature>
<evidence type="ECO:0000256" key="5">
    <source>
        <dbReference type="ARBA" id="ARBA00022729"/>
    </source>
</evidence>
<dbReference type="InterPro" id="IPR004843">
    <property type="entry name" value="Calcineurin-like_PHP"/>
</dbReference>
<feature type="binding site" evidence="12">
    <location>
        <position position="333"/>
    </location>
    <ligand>
        <name>Zn(2+)</name>
        <dbReference type="ChEBI" id="CHEBI:29105"/>
        <label>2</label>
    </ligand>
</feature>
<dbReference type="GO" id="GO:0016798">
    <property type="term" value="F:hydrolase activity, acting on glycosyl bonds"/>
    <property type="evidence" value="ECO:0007669"/>
    <property type="project" value="UniProtKB-KW"/>
</dbReference>
<evidence type="ECO:0000256" key="12">
    <source>
        <dbReference type="PIRSR" id="PIRSR000948-1"/>
    </source>
</evidence>
<dbReference type="SUPFAM" id="SSF56300">
    <property type="entry name" value="Metallo-dependent phosphatases"/>
    <property type="match status" value="1"/>
</dbReference>
<comment type="catalytic activity">
    <reaction evidence="10">
        <text>a sphingomyelin + H2O = phosphocholine + an N-acylsphing-4-enine + H(+)</text>
        <dbReference type="Rhea" id="RHEA:19253"/>
        <dbReference type="ChEBI" id="CHEBI:15377"/>
        <dbReference type="ChEBI" id="CHEBI:15378"/>
        <dbReference type="ChEBI" id="CHEBI:17636"/>
        <dbReference type="ChEBI" id="CHEBI:52639"/>
        <dbReference type="ChEBI" id="CHEBI:295975"/>
        <dbReference type="EC" id="3.1.4.12"/>
    </reaction>
    <physiologicalReaction direction="left-to-right" evidence="10">
        <dbReference type="Rhea" id="RHEA:19254"/>
    </physiologicalReaction>
</comment>
<evidence type="ECO:0000256" key="14">
    <source>
        <dbReference type="SAM" id="MobiDB-lite"/>
    </source>
</evidence>
<feature type="binding site" evidence="12">
    <location>
        <position position="476"/>
    </location>
    <ligand>
        <name>Zn(2+)</name>
        <dbReference type="ChEBI" id="CHEBI:29105"/>
        <label>1</label>
    </ligand>
</feature>
<dbReference type="GO" id="GO:0006685">
    <property type="term" value="P:sphingomyelin catabolic process"/>
    <property type="evidence" value="ECO:0007669"/>
    <property type="project" value="UniProtKB-UniRule"/>
</dbReference>
<keyword evidence="9" id="KW-0325">Glycoprotein</keyword>
<feature type="binding site" evidence="12">
    <location>
        <position position="293"/>
    </location>
    <ligand>
        <name>Zn(2+)</name>
        <dbReference type="ChEBI" id="CHEBI:29105"/>
        <label>2</label>
    </ligand>
</feature>
<accession>A0A1L8EJ85</accession>
<feature type="binding site" evidence="12">
    <location>
        <position position="474"/>
    </location>
    <ligand>
        <name>Zn(2+)</name>
        <dbReference type="ChEBI" id="CHEBI:29105"/>
        <label>2</label>
    </ligand>
</feature>
<feature type="domain" description="Saposin B-type" evidence="16">
    <location>
        <begin position="90"/>
        <end position="182"/>
    </location>
</feature>
<feature type="disulfide bond" evidence="13">
    <location>
        <begin position="400"/>
        <end position="448"/>
    </location>
</feature>
<evidence type="ECO:0000256" key="7">
    <source>
        <dbReference type="ARBA" id="ARBA00022833"/>
    </source>
</evidence>
<keyword evidence="11" id="KW-0326">Glycosidase</keyword>
<dbReference type="PIRSF" id="PIRSF000948">
    <property type="entry name" value="Sphingomy_PDE"/>
    <property type="match status" value="1"/>
</dbReference>
<evidence type="ECO:0000256" key="4">
    <source>
        <dbReference type="ARBA" id="ARBA00022723"/>
    </source>
</evidence>
<dbReference type="PROSITE" id="PS50015">
    <property type="entry name" value="SAP_B"/>
    <property type="match status" value="1"/>
</dbReference>
<dbReference type="GO" id="GO:0061750">
    <property type="term" value="F:acid sphingomyelin phosphodiesterase activity"/>
    <property type="evidence" value="ECO:0007669"/>
    <property type="project" value="TreeGrafter"/>
</dbReference>
<comment type="function">
    <text evidence="11">Converts sphingomyelin to ceramide.</text>
</comment>
<dbReference type="InterPro" id="IPR045473">
    <property type="entry name" value="ASM_C"/>
</dbReference>
<reference evidence="17" key="1">
    <citation type="submission" date="2017-01" db="EMBL/GenBank/DDBJ databases">
        <title>An insight into the sialome and mialome of the horn fly, Haematobia irritans.</title>
        <authorList>
            <person name="Breijo M."/>
            <person name="Boiani M."/>
            <person name="Ures X."/>
            <person name="Rocha S."/>
            <person name="Sequeira M."/>
            <person name="Ribeiro J.M."/>
        </authorList>
    </citation>
    <scope>NUCLEOTIDE SEQUENCE</scope>
</reference>
<dbReference type="InterPro" id="IPR029052">
    <property type="entry name" value="Metallo-depent_PP-like"/>
</dbReference>
<feature type="signal peptide" evidence="15">
    <location>
        <begin position="1"/>
        <end position="16"/>
    </location>
</feature>
<comment type="subcellular location">
    <subcellularLocation>
        <location evidence="1">Secreted</location>
    </subcellularLocation>
</comment>
<evidence type="ECO:0000256" key="2">
    <source>
        <dbReference type="ARBA" id="ARBA00008234"/>
    </source>
</evidence>